<dbReference type="STRING" id="5627.A0A1C7MAJ6"/>
<comment type="caution">
    <text evidence="2">The sequence shown here is derived from an EMBL/GenBank/DDBJ whole genome shotgun (WGS) entry which is preliminary data.</text>
</comment>
<dbReference type="AlphaFoldDB" id="A0A1C7MAJ6"/>
<dbReference type="GO" id="GO:0016706">
    <property type="term" value="F:2-oxoglutarate-dependent dioxygenase activity"/>
    <property type="evidence" value="ECO:0007669"/>
    <property type="project" value="InterPro"/>
</dbReference>
<dbReference type="InterPro" id="IPR019601">
    <property type="entry name" value="Oxoglutarate/Fe-dep_Oase_C"/>
</dbReference>
<evidence type="ECO:0000313" key="2">
    <source>
        <dbReference type="EMBL" id="OBZ73935.1"/>
    </source>
</evidence>
<gene>
    <name evidence="2" type="ORF">A0H81_06559</name>
</gene>
<dbReference type="InterPro" id="IPR043044">
    <property type="entry name" value="TPA1/Ofd1_C"/>
</dbReference>
<dbReference type="OrthoDB" id="430522at2759"/>
<sequence>MHLSFLSEFLNPVYLQLQMMKALTQRFVEESSLELHSLLCMPDKLQLGLMEKDQRDGLGPDCIMRIPPYTAGGRWCIGGQGPAAQVAVLRAKSARRRGSTGAFPRWAQRSHDEVVRSLQDELFSSVTFHAWLIASRGSSHCTTSWRHAGLGQASIIPLR</sequence>
<name>A0A1C7MAJ6_GRIFR</name>
<dbReference type="GO" id="GO:0005506">
    <property type="term" value="F:iron ion binding"/>
    <property type="evidence" value="ECO:0007669"/>
    <property type="project" value="InterPro"/>
</dbReference>
<dbReference type="Gene3D" id="3.60.130.20">
    <property type="entry name" value="Oxoglutarate/iron-dependent oxygenase, C-terminal degradation domain"/>
    <property type="match status" value="1"/>
</dbReference>
<dbReference type="Pfam" id="PF10637">
    <property type="entry name" value="Ofd1_CTDD"/>
    <property type="match status" value="1"/>
</dbReference>
<evidence type="ECO:0000313" key="3">
    <source>
        <dbReference type="Proteomes" id="UP000092993"/>
    </source>
</evidence>
<dbReference type="Proteomes" id="UP000092993">
    <property type="component" value="Unassembled WGS sequence"/>
</dbReference>
<dbReference type="EMBL" id="LUGG01000006">
    <property type="protein sequence ID" value="OBZ73935.1"/>
    <property type="molecule type" value="Genomic_DNA"/>
</dbReference>
<accession>A0A1C7MAJ6</accession>
<dbReference type="GO" id="GO:0031418">
    <property type="term" value="F:L-ascorbic acid binding"/>
    <property type="evidence" value="ECO:0007669"/>
    <property type="project" value="InterPro"/>
</dbReference>
<proteinExistence type="predicted"/>
<organism evidence="2 3">
    <name type="scientific">Grifola frondosa</name>
    <name type="common">Maitake</name>
    <name type="synonym">Polyporus frondosus</name>
    <dbReference type="NCBI Taxonomy" id="5627"/>
    <lineage>
        <taxon>Eukaryota</taxon>
        <taxon>Fungi</taxon>
        <taxon>Dikarya</taxon>
        <taxon>Basidiomycota</taxon>
        <taxon>Agaricomycotina</taxon>
        <taxon>Agaricomycetes</taxon>
        <taxon>Polyporales</taxon>
        <taxon>Grifolaceae</taxon>
        <taxon>Grifola</taxon>
    </lineage>
</organism>
<keyword evidence="3" id="KW-1185">Reference proteome</keyword>
<reference evidence="2 3" key="1">
    <citation type="submission" date="2016-03" db="EMBL/GenBank/DDBJ databases">
        <title>Whole genome sequencing of Grifola frondosa 9006-11.</title>
        <authorList>
            <person name="Min B."/>
            <person name="Park H."/>
            <person name="Kim J.-G."/>
            <person name="Cho H."/>
            <person name="Oh Y.-L."/>
            <person name="Kong W.-S."/>
            <person name="Choi I.-G."/>
        </authorList>
    </citation>
    <scope>NUCLEOTIDE SEQUENCE [LARGE SCALE GENOMIC DNA]</scope>
    <source>
        <strain evidence="2 3">9006-11</strain>
    </source>
</reference>
<evidence type="ECO:0000259" key="1">
    <source>
        <dbReference type="Pfam" id="PF10637"/>
    </source>
</evidence>
<feature type="domain" description="Oxoglutarate/iron-dependent oxygenase C-terminal degradation" evidence="1">
    <location>
        <begin position="3"/>
        <end position="138"/>
    </location>
</feature>
<protein>
    <recommendedName>
        <fullName evidence="1">Oxoglutarate/iron-dependent oxygenase C-terminal degradation domain-containing protein</fullName>
    </recommendedName>
</protein>